<protein>
    <submittedName>
        <fullName evidence="2">Uncharacterized protein</fullName>
    </submittedName>
</protein>
<feature type="compositionally biased region" description="Basic and acidic residues" evidence="1">
    <location>
        <begin position="10"/>
        <end position="20"/>
    </location>
</feature>
<evidence type="ECO:0000313" key="2">
    <source>
        <dbReference type="EMBL" id="KAL1876739.1"/>
    </source>
</evidence>
<proteinExistence type="predicted"/>
<evidence type="ECO:0000313" key="3">
    <source>
        <dbReference type="Proteomes" id="UP001583193"/>
    </source>
</evidence>
<dbReference type="InterPro" id="IPR011333">
    <property type="entry name" value="SKP1/BTB/POZ_sf"/>
</dbReference>
<feature type="region of interest" description="Disordered" evidence="1">
    <location>
        <begin position="186"/>
        <end position="295"/>
    </location>
</feature>
<feature type="compositionally biased region" description="Polar residues" evidence="1">
    <location>
        <begin position="41"/>
        <end position="58"/>
    </location>
</feature>
<name>A0ABR3XMB7_9EURO</name>
<sequence length="707" mass="77287">MKANNRLHRRDVFSSSDDKSSGLPRHGSSAQGTVNRDAVASTASRAGSALDEQTSSSAHGFLEQARSSAIAESHWHSGASWSVDGYHSDNSGAVAGLYRSSDTSSPIPLDILRNSYFQPDWNTLDTALLDTIQPYQADTHQGLLQAPKRSDGQSTQRTTAAAALGDLHLAGRADYREALAVSSQTAANRAQLQSQPHRHHESSQFGEEPAGRLTTANSRNEQGIQRSNQLARSVATRREGTKAQDNSRGVGIGQKMAESAEVPGSTTNTGPNSVQPPSGSRASSVSSKKGSRPKCTLPAEKVFPIQIGSELFRLSGASIASDAVRDPVRGEEHGNELTTTVPRLISQLFESEIFIQIGDHHFQIPRDIFSSPGDTPNFFSLGFGVFFASRQEVFPGLDRNGLLRPPSIVPPGVSSRSGKVFAELLHLLRGYPLHIRNEDHRAELLRDCRYFHLRGLEQKLIPHDISYNPERRKSEIIIRLEDVRQSGISFVSDSSNDNPILSGWVHYARPFVDETTYELIVEIGGENTTIDLNEMRADFHGLVKARIASLFQVVANKMNLPTNAPLGLMMMSGGASAQAASPGHTPLSQDRVKVQIGPDADVTVDGEPYIANFPRNTGVSREPQVPQGQDIGNPLLQHVGMGQPPTKRKRVDNFDDLGEWIVYKGQWRLRIQPDISDRGGLELVFIAVKLDVYTGQRARNKKRAFLS</sequence>
<feature type="compositionally biased region" description="Polar residues" evidence="1">
    <location>
        <begin position="186"/>
        <end position="195"/>
    </location>
</feature>
<comment type="caution">
    <text evidence="2">The sequence shown here is derived from an EMBL/GenBank/DDBJ whole genome shotgun (WGS) entry which is preliminary data.</text>
</comment>
<feature type="compositionally biased region" description="Polar residues" evidence="1">
    <location>
        <begin position="214"/>
        <end position="231"/>
    </location>
</feature>
<keyword evidence="3" id="KW-1185">Reference proteome</keyword>
<evidence type="ECO:0000256" key="1">
    <source>
        <dbReference type="SAM" id="MobiDB-lite"/>
    </source>
</evidence>
<dbReference type="Gene3D" id="3.30.710.10">
    <property type="entry name" value="Potassium Channel Kv1.1, Chain A"/>
    <property type="match status" value="1"/>
</dbReference>
<dbReference type="EMBL" id="JAVDPF010000015">
    <property type="protein sequence ID" value="KAL1876739.1"/>
    <property type="molecule type" value="Genomic_DNA"/>
</dbReference>
<feature type="region of interest" description="Disordered" evidence="1">
    <location>
        <begin position="1"/>
        <end position="61"/>
    </location>
</feature>
<organism evidence="2 3">
    <name type="scientific">Paecilomyces lecythidis</name>
    <dbReference type="NCBI Taxonomy" id="3004212"/>
    <lineage>
        <taxon>Eukaryota</taxon>
        <taxon>Fungi</taxon>
        <taxon>Dikarya</taxon>
        <taxon>Ascomycota</taxon>
        <taxon>Pezizomycotina</taxon>
        <taxon>Eurotiomycetes</taxon>
        <taxon>Eurotiomycetidae</taxon>
        <taxon>Eurotiales</taxon>
        <taxon>Thermoascaceae</taxon>
        <taxon>Paecilomyces</taxon>
    </lineage>
</organism>
<accession>A0ABR3XMB7</accession>
<feature type="compositionally biased region" description="Polar residues" evidence="1">
    <location>
        <begin position="264"/>
        <end position="275"/>
    </location>
</feature>
<feature type="compositionally biased region" description="Low complexity" evidence="1">
    <location>
        <begin position="276"/>
        <end position="288"/>
    </location>
</feature>
<dbReference type="SUPFAM" id="SSF54695">
    <property type="entry name" value="POZ domain"/>
    <property type="match status" value="1"/>
</dbReference>
<dbReference type="Proteomes" id="UP001583193">
    <property type="component" value="Unassembled WGS sequence"/>
</dbReference>
<reference evidence="2 3" key="1">
    <citation type="journal article" date="2024" name="IMA Fungus">
        <title>IMA Genome - F19 : A genome assembly and annotation guide to empower mycologists, including annotated draft genome sequences of Ceratocystis pirilliformis, Diaporthe australafricana, Fusarium ophioides, Paecilomyces lecythidis, and Sporothrix stenoceras.</title>
        <authorList>
            <person name="Aylward J."/>
            <person name="Wilson A.M."/>
            <person name="Visagie C.M."/>
            <person name="Spraker J."/>
            <person name="Barnes I."/>
            <person name="Buitendag C."/>
            <person name="Ceriani C."/>
            <person name="Del Mar Angel L."/>
            <person name="du Plessis D."/>
            <person name="Fuchs T."/>
            <person name="Gasser K."/>
            <person name="Kramer D."/>
            <person name="Li W."/>
            <person name="Munsamy K."/>
            <person name="Piso A."/>
            <person name="Price J.L."/>
            <person name="Sonnekus B."/>
            <person name="Thomas C."/>
            <person name="van der Nest A."/>
            <person name="van Dijk A."/>
            <person name="van Heerden A."/>
            <person name="van Vuuren N."/>
            <person name="Yilmaz N."/>
            <person name="Duong T.A."/>
            <person name="van der Merwe N.A."/>
            <person name="Wingfield M.J."/>
            <person name="Wingfield B.D."/>
        </authorList>
    </citation>
    <scope>NUCLEOTIDE SEQUENCE [LARGE SCALE GENOMIC DNA]</scope>
    <source>
        <strain evidence="2 3">CMW 18167</strain>
    </source>
</reference>
<gene>
    <name evidence="2" type="ORF">Plec18167_005147</name>
</gene>
<dbReference type="PANTHER" id="PTHR31758:SF2">
    <property type="entry name" value="BTB_POZ DOMAIN-CONTAINING PROTEIN YLR108C"/>
    <property type="match status" value="1"/>
</dbReference>
<dbReference type="PANTHER" id="PTHR31758">
    <property type="entry name" value="BTB/POZ DOMAIN-CONTAINING PROTEIN YLR108C"/>
    <property type="match status" value="1"/>
</dbReference>